<dbReference type="InterPro" id="IPR018968">
    <property type="entry name" value="Phasin"/>
</dbReference>
<proteinExistence type="predicted"/>
<feature type="region of interest" description="Disordered" evidence="1">
    <location>
        <begin position="154"/>
        <end position="181"/>
    </location>
</feature>
<dbReference type="Pfam" id="PF09361">
    <property type="entry name" value="Phasin_2"/>
    <property type="match status" value="1"/>
</dbReference>
<reference evidence="3" key="1">
    <citation type="submission" date="2016-10" db="EMBL/GenBank/DDBJ databases">
        <title>Sequence of Gallionella enrichment culture.</title>
        <authorList>
            <person name="Poehlein A."/>
            <person name="Muehling M."/>
            <person name="Daniel R."/>
        </authorList>
    </citation>
    <scope>NUCLEOTIDE SEQUENCE</scope>
</reference>
<dbReference type="EMBL" id="MLJW01001330">
    <property type="protein sequence ID" value="OIQ78809.1"/>
    <property type="molecule type" value="Genomic_DNA"/>
</dbReference>
<gene>
    <name evidence="3" type="ORF">GALL_394780</name>
</gene>
<accession>A0A1J5Q535</accession>
<feature type="domain" description="Phasin" evidence="2">
    <location>
        <begin position="5"/>
        <end position="101"/>
    </location>
</feature>
<dbReference type="NCBIfam" id="TIGR01841">
    <property type="entry name" value="phasin"/>
    <property type="match status" value="1"/>
</dbReference>
<evidence type="ECO:0000259" key="2">
    <source>
        <dbReference type="Pfam" id="PF09361"/>
    </source>
</evidence>
<dbReference type="InterPro" id="IPR010127">
    <property type="entry name" value="Phasin_subfam-1"/>
</dbReference>
<organism evidence="3">
    <name type="scientific">mine drainage metagenome</name>
    <dbReference type="NCBI Taxonomy" id="410659"/>
    <lineage>
        <taxon>unclassified sequences</taxon>
        <taxon>metagenomes</taxon>
        <taxon>ecological metagenomes</taxon>
    </lineage>
</organism>
<comment type="caution">
    <text evidence="3">The sequence shown here is derived from an EMBL/GenBank/DDBJ whole genome shotgun (WGS) entry which is preliminary data.</text>
</comment>
<dbReference type="AlphaFoldDB" id="A0A1J5Q535"/>
<evidence type="ECO:0000313" key="3">
    <source>
        <dbReference type="EMBL" id="OIQ78809.1"/>
    </source>
</evidence>
<sequence length="181" mass="19083">MNTTERFQAAQRAEFEAMVGVVDQAIQGFEQLALLNLHTWRAAADEAADGLRRAMGARDAQELFAEPPPLQHSGQRAAEYAQRVGEIAGSAQSGMVDAMNQSFALMQRLMHDGAEAASAKPELFGSGAGGAQAWFDHAMQFGAEALQAFSRSQQQAAQLAAAARPRGAGNGAAKPARAARS</sequence>
<evidence type="ECO:0000256" key="1">
    <source>
        <dbReference type="SAM" id="MobiDB-lite"/>
    </source>
</evidence>
<protein>
    <submittedName>
        <fullName evidence="3">Phasin protein</fullName>
    </submittedName>
</protein>
<name>A0A1J5Q535_9ZZZZ</name>